<dbReference type="RefSeq" id="XP_035868684.1">
    <property type="nucleotide sequence ID" value="XM_036012791.1"/>
</dbReference>
<evidence type="ECO:0000256" key="1">
    <source>
        <dbReference type="SAM" id="Coils"/>
    </source>
</evidence>
<evidence type="ECO:0000313" key="4">
    <source>
        <dbReference type="RefSeq" id="XP_035868684.1"/>
    </source>
</evidence>
<dbReference type="PANTHER" id="PTHR46657">
    <property type="entry name" value="CENTROSOMAL PROTEIN OF 128 KDA"/>
    <property type="match status" value="1"/>
</dbReference>
<protein>
    <submittedName>
        <fullName evidence="4">Centrosomal protein of 128 kDa isoform X5</fullName>
    </submittedName>
</protein>
<proteinExistence type="predicted"/>
<evidence type="ECO:0000313" key="3">
    <source>
        <dbReference type="Proteomes" id="UP000504628"/>
    </source>
</evidence>
<feature type="coiled-coil region" evidence="1">
    <location>
        <begin position="777"/>
        <end position="836"/>
    </location>
</feature>
<reference evidence="4" key="1">
    <citation type="submission" date="2025-08" db="UniProtKB">
        <authorList>
            <consortium name="RefSeq"/>
        </authorList>
    </citation>
    <scope>IDENTIFICATION</scope>
    <source>
        <tissue evidence="4">Muscle</tissue>
    </source>
</reference>
<name>A0A7E6CRF4_9CHIR</name>
<evidence type="ECO:0000256" key="2">
    <source>
        <dbReference type="SAM" id="MobiDB-lite"/>
    </source>
</evidence>
<keyword evidence="1" id="KW-0175">Coiled coil</keyword>
<feature type="coiled-coil region" evidence="1">
    <location>
        <begin position="82"/>
        <end position="133"/>
    </location>
</feature>
<dbReference type="GO" id="GO:0005814">
    <property type="term" value="C:centriole"/>
    <property type="evidence" value="ECO:0007669"/>
    <property type="project" value="TreeGrafter"/>
</dbReference>
<feature type="region of interest" description="Disordered" evidence="2">
    <location>
        <begin position="980"/>
        <end position="1022"/>
    </location>
</feature>
<feature type="coiled-coil region" evidence="1">
    <location>
        <begin position="484"/>
        <end position="712"/>
    </location>
</feature>
<feature type="compositionally biased region" description="Polar residues" evidence="2">
    <location>
        <begin position="217"/>
        <end position="231"/>
    </location>
</feature>
<dbReference type="PANTHER" id="PTHR46657:SF1">
    <property type="entry name" value="CENTROSOMAL PROTEIN OF 128 KDA"/>
    <property type="match status" value="1"/>
</dbReference>
<dbReference type="CTD" id="145508"/>
<feature type="compositionally biased region" description="Polar residues" evidence="2">
    <location>
        <begin position="980"/>
        <end position="993"/>
    </location>
</feature>
<feature type="region of interest" description="Disordered" evidence="2">
    <location>
        <begin position="209"/>
        <end position="235"/>
    </location>
</feature>
<dbReference type="InterPro" id="IPR026652">
    <property type="entry name" value="CEP128"/>
</dbReference>
<keyword evidence="3" id="KW-1185">Reference proteome</keyword>
<dbReference type="AlphaFoldDB" id="A0A7E6CRF4"/>
<feature type="compositionally biased region" description="Basic and acidic residues" evidence="2">
    <location>
        <begin position="1010"/>
        <end position="1022"/>
    </location>
</feature>
<dbReference type="GO" id="GO:0000922">
    <property type="term" value="C:spindle pole"/>
    <property type="evidence" value="ECO:0007669"/>
    <property type="project" value="TreeGrafter"/>
</dbReference>
<dbReference type="GeneID" id="114492934"/>
<gene>
    <name evidence="4" type="primary">CEP128</name>
</gene>
<dbReference type="Proteomes" id="UP000504628">
    <property type="component" value="Chromosome 1"/>
</dbReference>
<organism evidence="3 4">
    <name type="scientific">Phyllostomus discolor</name>
    <name type="common">pale spear-nosed bat</name>
    <dbReference type="NCBI Taxonomy" id="89673"/>
    <lineage>
        <taxon>Eukaryota</taxon>
        <taxon>Metazoa</taxon>
        <taxon>Chordata</taxon>
        <taxon>Craniata</taxon>
        <taxon>Vertebrata</taxon>
        <taxon>Euteleostomi</taxon>
        <taxon>Mammalia</taxon>
        <taxon>Eutheria</taxon>
        <taxon>Laurasiatheria</taxon>
        <taxon>Chiroptera</taxon>
        <taxon>Yangochiroptera</taxon>
        <taxon>Phyllostomidae</taxon>
        <taxon>Phyllostominae</taxon>
        <taxon>Phyllostomus</taxon>
    </lineage>
</organism>
<sequence>MAESSSDSDHFRSRDRLSRWAARSVHRELGNRPALDVTEKVNSITSTLQLHAFHQSLRDLSSEQVRLGDDFNREIARRSRSDAETKRALERLSEKLSETQKQEMVSDRVERRLQEIEREMRTERELVERRQDQLGLISLQLQEALKKQEAKAHEDEGVVKNKLRQTETEKSQLAQELELSRRLLNQSEGSRETLLHQVEELRTQLMKAEGDRKGLQHQVSQISLQQPNQQDEQGDDWRFRRGIEREKEGLEKQMSDLRAQLNLSALASELEEVKRCVERKDKEKAHLAAQIENLTCELDNKEKQQLEMLDQLQEIQKHFETCDARRKHADLQISELTQHAEDATKQAEQYLLDFQQSEALRQEAEKRREELKLKAQESIRQWKLKHKKLERALEKQSETLDQLTDKNNQILKEKDELKSQLYAALQQIENLRKELNEVITKRALQEEELHCKEQKLSDVKAHQADLELEVKGNLDTIHRLETELQKQSTNQSQMKVEKAHLEEEIAELKKSQAKDKAQLLEMQEAIKDLSAIRADLANKLAEEQRARKEVLKNLSDLKTQAESKDEETATIIAQLKLERDVHQRELEDLTSSLQSVKTKHEQNIQELMKHFKKEKSEAENHIRTLKAESLEDKNTAKVHLCQLEKLRAQCDRLTEELTQNENENKKLKLKYQSLKDQLEEKEKHISTEEEHLRRMEEARLQLKDQLLCLETEQESILGVIGKEIDAACKTFSRESMEKLKVFSSGSDINYDPHRWLAESKTKLQWLCEELKERENREKSLRHELTLCRQQLRNLTENKESELQSLFDQIERQEQLLEEIHREKRDLLEESHRKDEEMESLQPKLQFNLPPWEDDSQTAVKNESEARMEEKADRVNVLETSTRVALDHLESVPEKLSLLEDFKGFRDSHSLSERIDGRYSKYRGHRESLRQHRDDPKYRIRSFKDDQTFADSSHAHHGLDHSSSWQDRSHFLSSPRFSHFNSFTTRASTPNSPSIKEDATRLPMDGTSLRSTKEEYESKKSKM</sequence>
<accession>A0A7E6CRF4</accession>